<dbReference type="KEGG" id="fad:CDH04_06725"/>
<dbReference type="PANTHER" id="PTHR30189:SF1">
    <property type="entry name" value="LPS-ASSEMBLY PROTEIN LPTD"/>
    <property type="match status" value="1"/>
</dbReference>
<feature type="chain" id="PRO_5016472642" description="LPS-assembly protein LptD" evidence="4">
    <location>
        <begin position="25"/>
        <end position="870"/>
    </location>
</feature>
<reference evidence="7 9" key="1">
    <citation type="submission" date="2017-06" db="EMBL/GenBank/DDBJ databases">
        <title>Complete genome of Francisella adeliensis.</title>
        <authorList>
            <person name="Vallesi A."/>
            <person name="Sjodin A."/>
        </authorList>
    </citation>
    <scope>NUCLEOTIDE SEQUENCE [LARGE SCALE GENOMIC DNA]</scope>
    <source>
        <strain evidence="7 9">FDC440</strain>
    </source>
</reference>
<dbReference type="Gene3D" id="2.60.450.10">
    <property type="entry name" value="Lipopolysaccharide (LPS) transport protein A like domain"/>
    <property type="match status" value="1"/>
</dbReference>
<dbReference type="PANTHER" id="PTHR30189">
    <property type="entry name" value="LPS-ASSEMBLY PROTEIN"/>
    <property type="match status" value="1"/>
</dbReference>
<dbReference type="GO" id="GO:0009279">
    <property type="term" value="C:cell outer membrane"/>
    <property type="evidence" value="ECO:0007669"/>
    <property type="project" value="UniProtKB-SubCell"/>
</dbReference>
<dbReference type="InterPro" id="IPR005653">
    <property type="entry name" value="OstA-like_N"/>
</dbReference>
<evidence type="ECO:0000256" key="1">
    <source>
        <dbReference type="ARBA" id="ARBA00022729"/>
    </source>
</evidence>
<organism evidence="7 9">
    <name type="scientific">Francisella adeliensis</name>
    <dbReference type="NCBI Taxonomy" id="2007306"/>
    <lineage>
        <taxon>Bacteria</taxon>
        <taxon>Pseudomonadati</taxon>
        <taxon>Pseudomonadota</taxon>
        <taxon>Gammaproteobacteria</taxon>
        <taxon>Thiotrichales</taxon>
        <taxon>Francisellaceae</taxon>
        <taxon>Francisella</taxon>
    </lineage>
</organism>
<keyword evidence="2 4" id="KW-0472">Membrane</keyword>
<keyword evidence="3 4" id="KW-0998">Cell outer membrane</keyword>
<comment type="subunit">
    <text evidence="4">Component of the lipopolysaccharide transport and assembly complex. Interacts with LptE and LptA.</text>
</comment>
<dbReference type="Pfam" id="PF03968">
    <property type="entry name" value="LptD_N"/>
    <property type="match status" value="1"/>
</dbReference>
<dbReference type="AlphaFoldDB" id="A0A2Z4XZC1"/>
<evidence type="ECO:0000313" key="7">
    <source>
        <dbReference type="EMBL" id="AXA34120.1"/>
    </source>
</evidence>
<dbReference type="InterPro" id="IPR020889">
    <property type="entry name" value="LipoPS_assembly_LptD"/>
</dbReference>
<keyword evidence="1 4" id="KW-0732">Signal</keyword>
<comment type="subcellular location">
    <subcellularLocation>
        <location evidence="4">Cell outer membrane</location>
    </subcellularLocation>
</comment>
<sequence precursor="true">MIKKLHTYLLVSLGTICFSTQAYAARIMEKNLTKEDWQCKVIDGKWSCERPEKPKNVFDKKLKTPEREKALADDLGWVKDVSTFVGGYYNNDSQFTKALCESKKTDLSYQNGEYDTDGTFVASGNVEVLQCDQELYGDNAIVDFNTDKSSIRSLVMTGDVISRQPSTGIVLRTKEFDSNLNDDTYSTGNIYFRMPSQTPNTRIYDKDHYSGYLRGYANSMKKEDADNLIFNDAYITSGGPYDNDWKISGENIDIDTKEEMAYVKNGFFKIKDIPVLYIPYLSHPINDKRRSGFLMPQYANTEGAGFGVTLPYYFNLAPNYDLLLSTTIWSKSGIMESANFRYMTDYFEGEFDGSILPIDFQQGKMRGAFSYTNTGNFKNGITTNLRYDYVSDKDFYDDFSVGDVNLVTKTLLDRQFDVNYANSNIDSSLTLLDYGVVNPDLNLANRPYAKLPEFKFDANADGYTSDSLSLSIETLNTYFYKEASIIDTAAKVPKVGTNVNAFRSYENPKIQGNFSDTWGFINPSLQVPVRYYQLQNRNTDTIKFNKGNVSSVIPIFNIDAGAYFDRDYATKDGSYTQTLEPRLFYTYIPYQNQSDIPLFDTGLQNEQYMQMFQVNRFTGHDRINNANQVTYALESTTVNQEDGSTIVSAKIGQQLFLADRNVTLCQGNSGCSNTDLMDPYSDNSFSPIMGSFEFQIIKNIYFSAQANYRMQTGKVDYQVYQLSYKDDNENIFNVSYDNIQNNWNGMTQEQINEGQLPRPQETVTLSTILNITDHWGVAALWNYNFIQNKTADVFGGVQYDAKSWTIRALIQASAFTNATPNDPEALDPLTTSYILEFELKGLGGVGDTSNLSNRLNQINGYTSGQWGAGT</sequence>
<evidence type="ECO:0000259" key="5">
    <source>
        <dbReference type="Pfam" id="PF03968"/>
    </source>
</evidence>
<comment type="caution">
    <text evidence="4">Lacks conserved residue(s) required for the propagation of feature annotation.</text>
</comment>
<comment type="similarity">
    <text evidence="4">Belongs to the LptD family.</text>
</comment>
<evidence type="ECO:0000313" key="10">
    <source>
        <dbReference type="Proteomes" id="UP000681131"/>
    </source>
</evidence>
<dbReference type="Pfam" id="PF04453">
    <property type="entry name" value="LptD"/>
    <property type="match status" value="1"/>
</dbReference>
<evidence type="ECO:0000259" key="6">
    <source>
        <dbReference type="Pfam" id="PF04453"/>
    </source>
</evidence>
<dbReference type="OrthoDB" id="9760225at2"/>
<dbReference type="GO" id="GO:1990351">
    <property type="term" value="C:transporter complex"/>
    <property type="evidence" value="ECO:0007669"/>
    <property type="project" value="TreeGrafter"/>
</dbReference>
<reference evidence="8 10" key="2">
    <citation type="submission" date="2019-08" db="EMBL/GenBank/DDBJ databases">
        <title>Complete genome sequences of Francisella adeliensis (FSC1325 and FSC1326).</title>
        <authorList>
            <person name="Ohrman C."/>
            <person name="Uneklint I."/>
            <person name="Vallesi A."/>
            <person name="Karlsson L."/>
            <person name="Sjodin A."/>
        </authorList>
    </citation>
    <scope>NUCLEOTIDE SEQUENCE [LARGE SCALE GENOMIC DNA]</scope>
    <source>
        <strain evidence="8 10">FSC1325</strain>
    </source>
</reference>
<protein>
    <recommendedName>
        <fullName evidence="4">LPS-assembly protein LptD</fullName>
    </recommendedName>
</protein>
<feature type="signal peptide" evidence="4">
    <location>
        <begin position="1"/>
        <end position="24"/>
    </location>
</feature>
<comment type="function">
    <text evidence="4">Together with LptE, is involved in the assembly of lipopolysaccharide (LPS) at the surface of the outer membrane.</text>
</comment>
<gene>
    <name evidence="4 8" type="primary">lptD</name>
    <name evidence="7" type="ORF">CDH04_06725</name>
    <name evidence="8" type="ORF">FZC43_06725</name>
</gene>
<evidence type="ECO:0000313" key="9">
    <source>
        <dbReference type="Proteomes" id="UP000251120"/>
    </source>
</evidence>
<dbReference type="GO" id="GO:0015920">
    <property type="term" value="P:lipopolysaccharide transport"/>
    <property type="evidence" value="ECO:0007669"/>
    <property type="project" value="InterPro"/>
</dbReference>
<feature type="domain" description="Organic solvent tolerance-like N-terminal" evidence="5">
    <location>
        <begin position="115"/>
        <end position="259"/>
    </location>
</feature>
<dbReference type="InterPro" id="IPR007543">
    <property type="entry name" value="LptD_C"/>
</dbReference>
<evidence type="ECO:0000313" key="8">
    <source>
        <dbReference type="EMBL" id="QIW12362.1"/>
    </source>
</evidence>
<evidence type="ECO:0000256" key="2">
    <source>
        <dbReference type="ARBA" id="ARBA00023136"/>
    </source>
</evidence>
<dbReference type="GO" id="GO:0043165">
    <property type="term" value="P:Gram-negative-bacterium-type cell outer membrane assembly"/>
    <property type="evidence" value="ECO:0007669"/>
    <property type="project" value="UniProtKB-UniRule"/>
</dbReference>
<evidence type="ECO:0000256" key="4">
    <source>
        <dbReference type="HAMAP-Rule" id="MF_01411"/>
    </source>
</evidence>
<feature type="domain" description="LptD C-terminal" evidence="6">
    <location>
        <begin position="364"/>
        <end position="775"/>
    </location>
</feature>
<accession>A0A2Z4XZC1</accession>
<dbReference type="HAMAP" id="MF_01411">
    <property type="entry name" value="LPS_assembly_LptD"/>
    <property type="match status" value="1"/>
</dbReference>
<proteinExistence type="inferred from homology"/>
<dbReference type="RefSeq" id="WP_112870297.1">
    <property type="nucleotide sequence ID" value="NZ_CP021781.1"/>
</dbReference>
<dbReference type="EMBL" id="CP021781">
    <property type="protein sequence ID" value="AXA34120.1"/>
    <property type="molecule type" value="Genomic_DNA"/>
</dbReference>
<dbReference type="EMBL" id="CP043424">
    <property type="protein sequence ID" value="QIW12362.1"/>
    <property type="molecule type" value="Genomic_DNA"/>
</dbReference>
<dbReference type="Proteomes" id="UP000681131">
    <property type="component" value="Chromosome"/>
</dbReference>
<keyword evidence="10" id="KW-1185">Reference proteome</keyword>
<dbReference type="Proteomes" id="UP000251120">
    <property type="component" value="Chromosome"/>
</dbReference>
<name>A0A2Z4XZC1_9GAMM</name>
<dbReference type="InterPro" id="IPR050218">
    <property type="entry name" value="LptD"/>
</dbReference>
<evidence type="ECO:0000256" key="3">
    <source>
        <dbReference type="ARBA" id="ARBA00023237"/>
    </source>
</evidence>